<evidence type="ECO:0000313" key="2">
    <source>
        <dbReference type="EMBL" id="GBP20678.1"/>
    </source>
</evidence>
<reference evidence="2 3" key="1">
    <citation type="journal article" date="2019" name="Commun. Biol.">
        <title>The bagworm genome reveals a unique fibroin gene that provides high tensile strength.</title>
        <authorList>
            <person name="Kono N."/>
            <person name="Nakamura H."/>
            <person name="Ohtoshi R."/>
            <person name="Tomita M."/>
            <person name="Numata K."/>
            <person name="Arakawa K."/>
        </authorList>
    </citation>
    <scope>NUCLEOTIDE SEQUENCE [LARGE SCALE GENOMIC DNA]</scope>
</reference>
<comment type="caution">
    <text evidence="2">The sequence shown here is derived from an EMBL/GenBank/DDBJ whole genome shotgun (WGS) entry which is preliminary data.</text>
</comment>
<feature type="compositionally biased region" description="Basic and acidic residues" evidence="1">
    <location>
        <begin position="24"/>
        <end position="42"/>
    </location>
</feature>
<name>A0A4C1U337_EUMVA</name>
<accession>A0A4C1U337</accession>
<dbReference type="AlphaFoldDB" id="A0A4C1U337"/>
<organism evidence="2 3">
    <name type="scientific">Eumeta variegata</name>
    <name type="common">Bagworm moth</name>
    <name type="synonym">Eumeta japonica</name>
    <dbReference type="NCBI Taxonomy" id="151549"/>
    <lineage>
        <taxon>Eukaryota</taxon>
        <taxon>Metazoa</taxon>
        <taxon>Ecdysozoa</taxon>
        <taxon>Arthropoda</taxon>
        <taxon>Hexapoda</taxon>
        <taxon>Insecta</taxon>
        <taxon>Pterygota</taxon>
        <taxon>Neoptera</taxon>
        <taxon>Endopterygota</taxon>
        <taxon>Lepidoptera</taxon>
        <taxon>Glossata</taxon>
        <taxon>Ditrysia</taxon>
        <taxon>Tineoidea</taxon>
        <taxon>Psychidae</taxon>
        <taxon>Oiketicinae</taxon>
        <taxon>Eumeta</taxon>
    </lineage>
</organism>
<feature type="region of interest" description="Disordered" evidence="1">
    <location>
        <begin position="1"/>
        <end position="71"/>
    </location>
</feature>
<evidence type="ECO:0000313" key="3">
    <source>
        <dbReference type="Proteomes" id="UP000299102"/>
    </source>
</evidence>
<sequence>MTEGRGYWLRNRGDLPQKAAPPRQDWRRRDWGTKRDLRRTISETRGGSGSKPALRRGALSDKPNRQSSRSSICIKFTVKEGNANALLDTGANMRCIKANIIDINKICDLDSGVFQTLICNS</sequence>
<dbReference type="Proteomes" id="UP000299102">
    <property type="component" value="Unassembled WGS sequence"/>
</dbReference>
<protein>
    <submittedName>
        <fullName evidence="2">Uncharacterized protein</fullName>
    </submittedName>
</protein>
<gene>
    <name evidence="2" type="ORF">EVAR_16551_1</name>
</gene>
<evidence type="ECO:0000256" key="1">
    <source>
        <dbReference type="SAM" id="MobiDB-lite"/>
    </source>
</evidence>
<keyword evidence="3" id="KW-1185">Reference proteome</keyword>
<proteinExistence type="predicted"/>
<dbReference type="EMBL" id="BGZK01000121">
    <property type="protein sequence ID" value="GBP20678.1"/>
    <property type="molecule type" value="Genomic_DNA"/>
</dbReference>